<feature type="domain" description="Lipoyl-binding" evidence="3">
    <location>
        <begin position="556"/>
        <end position="641"/>
    </location>
</feature>
<organism evidence="5 6">
    <name type="scientific">Parabacteroides distasonis</name>
    <dbReference type="NCBI Taxonomy" id="823"/>
    <lineage>
        <taxon>Bacteria</taxon>
        <taxon>Pseudomonadati</taxon>
        <taxon>Bacteroidota</taxon>
        <taxon>Bacteroidia</taxon>
        <taxon>Bacteroidales</taxon>
        <taxon>Tannerellaceae</taxon>
        <taxon>Parabacteroides</taxon>
    </lineage>
</organism>
<dbReference type="SUPFAM" id="SSF89000">
    <property type="entry name" value="post-HMGL domain-like"/>
    <property type="match status" value="1"/>
</dbReference>
<evidence type="ECO:0000313" key="5">
    <source>
        <dbReference type="EMBL" id="CUN06979.1"/>
    </source>
</evidence>
<dbReference type="CDD" id="cd06850">
    <property type="entry name" value="biotinyl_domain"/>
    <property type="match status" value="1"/>
</dbReference>
<dbReference type="AlphaFoldDB" id="A0A173TXB4"/>
<dbReference type="PROSITE" id="PS50991">
    <property type="entry name" value="PYR_CT"/>
    <property type="match status" value="1"/>
</dbReference>
<dbReference type="Pfam" id="PF00682">
    <property type="entry name" value="HMGL-like"/>
    <property type="match status" value="1"/>
</dbReference>
<feature type="compositionally biased region" description="Low complexity" evidence="2">
    <location>
        <begin position="541"/>
        <end position="565"/>
    </location>
</feature>
<proteinExistence type="predicted"/>
<evidence type="ECO:0000256" key="1">
    <source>
        <dbReference type="ARBA" id="ARBA00023267"/>
    </source>
</evidence>
<evidence type="ECO:0000259" key="3">
    <source>
        <dbReference type="PROSITE" id="PS50968"/>
    </source>
</evidence>
<keyword evidence="5" id="KW-0436">Ligase</keyword>
<dbReference type="Gene3D" id="2.40.50.100">
    <property type="match status" value="1"/>
</dbReference>
<dbReference type="Gene3D" id="3.20.20.70">
    <property type="entry name" value="Aldolase class I"/>
    <property type="match status" value="1"/>
</dbReference>
<dbReference type="Pfam" id="PF02436">
    <property type="entry name" value="PYC_OADA"/>
    <property type="match status" value="1"/>
</dbReference>
<dbReference type="PROSITE" id="PS50968">
    <property type="entry name" value="BIOTINYL_LIPOYL"/>
    <property type="match status" value="1"/>
</dbReference>
<dbReference type="InterPro" id="IPR050709">
    <property type="entry name" value="Biotin_Carboxyl_Carrier/Decarb"/>
</dbReference>
<dbReference type="EC" id="6.4.1.7" evidence="5"/>
<dbReference type="SUPFAM" id="SSF51569">
    <property type="entry name" value="Aldolase"/>
    <property type="match status" value="1"/>
</dbReference>
<dbReference type="GO" id="GO:0034029">
    <property type="term" value="F:2-oxoglutarate carboxylase activity"/>
    <property type="evidence" value="ECO:0007669"/>
    <property type="project" value="UniProtKB-EC"/>
</dbReference>
<dbReference type="InterPro" id="IPR001882">
    <property type="entry name" value="Biotin_BS"/>
</dbReference>
<dbReference type="InterPro" id="IPR013785">
    <property type="entry name" value="Aldolase_TIM"/>
</dbReference>
<reference evidence="5 6" key="1">
    <citation type="submission" date="2015-09" db="EMBL/GenBank/DDBJ databases">
        <authorList>
            <consortium name="Pathogen Informatics"/>
        </authorList>
    </citation>
    <scope>NUCLEOTIDE SEQUENCE [LARGE SCALE GENOMIC DNA]</scope>
    <source>
        <strain evidence="5 6">2789STDY5608872</strain>
    </source>
</reference>
<sequence>MKREIKFSLVFRDMWQSAGKYVPTVDQLTRVAPAIIEMGCFARVETNGGGFEQVNLLFGENPNKAVREWTKPFHAAGIQTHMLDRALNGLRMSPVPDDVRQLFYKVKKAQGTDIARTFCGLNDVRNIAPSIKYAKEAGMISQCSLCITHSPVHTVEYYTKMAFELIELGADEICIKDMAGIGRPYTLGRIVANIKEKYPEIPIQYHSHAGPGFNVASIMEVCNAGCDYIDVGMEPLSWGTGHADLLTVQAMLKDAGYKVPEINMEAYMKVRALVQEFMDDFLGLYISPKNRLMNSLLIGPGLPGGMMGSLMADLEKNLETINKSNIKNNKPLMSQDQLLIKLFDEVAYVWPRVGYPPLVTPFSQYVKNLALMNVMQMEKGKARWSMIADDIWDMILGKAGRLPGPLAPEIVEKAKAEGRQFFEGNPQDNYPDALDKYRKLMNEKQWEVGEDEEELFEYAMHPAQYEAYRSGKAKVEFKADVAKRKAEKANAGKPTVPATPAAPAPAPAATLAMPTTPQVMTVDVNGQAYRVTVAFGDTNSATPEVKPTAAPAPTAPETTNAPAGAGKEVLSPLEGKFFLVKNASDTPVKVGDVVKEGDVLCYVEAMKTYNAVRAEFGGTITAICLSSGDAVSEDDVLMTIQ</sequence>
<keyword evidence="1" id="KW-0092">Biotin</keyword>
<name>A0A173TXB4_PARDI</name>
<protein>
    <submittedName>
        <fullName evidence="5">2-oxoglutarate carboxylase large subunit</fullName>
        <ecNumber evidence="5">6.4.1.7</ecNumber>
    </submittedName>
</protein>
<evidence type="ECO:0000313" key="6">
    <source>
        <dbReference type="Proteomes" id="UP000095591"/>
    </source>
</evidence>
<gene>
    <name evidence="5" type="primary">cfiA_1</name>
    <name evidence="5" type="ORF">ERS852429_01810</name>
</gene>
<dbReference type="PANTHER" id="PTHR45266">
    <property type="entry name" value="OXALOACETATE DECARBOXYLASE ALPHA CHAIN"/>
    <property type="match status" value="1"/>
</dbReference>
<dbReference type="SUPFAM" id="SSF51230">
    <property type="entry name" value="Single hybrid motif"/>
    <property type="match status" value="1"/>
</dbReference>
<accession>A0A173TXB4</accession>
<feature type="region of interest" description="Disordered" evidence="2">
    <location>
        <begin position="540"/>
        <end position="566"/>
    </location>
</feature>
<evidence type="ECO:0000256" key="2">
    <source>
        <dbReference type="SAM" id="MobiDB-lite"/>
    </source>
</evidence>
<dbReference type="EMBL" id="CYXP01000003">
    <property type="protein sequence ID" value="CUN06979.1"/>
    <property type="molecule type" value="Genomic_DNA"/>
</dbReference>
<dbReference type="Pfam" id="PF00364">
    <property type="entry name" value="Biotin_lipoyl"/>
    <property type="match status" value="1"/>
</dbReference>
<dbReference type="InterPro" id="IPR003379">
    <property type="entry name" value="Carboxylase_cons_dom"/>
</dbReference>
<dbReference type="InterPro" id="IPR011053">
    <property type="entry name" value="Single_hybrid_motif"/>
</dbReference>
<evidence type="ECO:0000259" key="4">
    <source>
        <dbReference type="PROSITE" id="PS50991"/>
    </source>
</evidence>
<dbReference type="GO" id="GO:0004736">
    <property type="term" value="F:pyruvate carboxylase activity"/>
    <property type="evidence" value="ECO:0007669"/>
    <property type="project" value="UniProtKB-ARBA"/>
</dbReference>
<dbReference type="RefSeq" id="WP_057319257.1">
    <property type="nucleotide sequence ID" value="NZ_CP132899.1"/>
</dbReference>
<dbReference type="PROSITE" id="PS00188">
    <property type="entry name" value="BIOTIN"/>
    <property type="match status" value="1"/>
</dbReference>
<dbReference type="InterPro" id="IPR000089">
    <property type="entry name" value="Biotin_lipoyl"/>
</dbReference>
<dbReference type="PANTHER" id="PTHR45266:SF3">
    <property type="entry name" value="OXALOACETATE DECARBOXYLASE ALPHA CHAIN"/>
    <property type="match status" value="1"/>
</dbReference>
<feature type="domain" description="Pyruvate carboxyltransferase" evidence="4">
    <location>
        <begin position="4"/>
        <end position="268"/>
    </location>
</feature>
<dbReference type="Proteomes" id="UP000095591">
    <property type="component" value="Unassembled WGS sequence"/>
</dbReference>
<dbReference type="InterPro" id="IPR000891">
    <property type="entry name" value="PYR_CT"/>
</dbReference>